<gene>
    <name evidence="2" type="ORF">CWB73_04570</name>
</gene>
<evidence type="ECO:0000313" key="3">
    <source>
        <dbReference type="Proteomes" id="UP000307362"/>
    </source>
</evidence>
<keyword evidence="1" id="KW-0472">Membrane</keyword>
<dbReference type="Proteomes" id="UP000307362">
    <property type="component" value="Unassembled WGS sequence"/>
</dbReference>
<evidence type="ECO:0000256" key="1">
    <source>
        <dbReference type="SAM" id="Phobius"/>
    </source>
</evidence>
<dbReference type="AlphaFoldDB" id="A0A5S3YWU7"/>
<comment type="caution">
    <text evidence="2">The sequence shown here is derived from an EMBL/GenBank/DDBJ whole genome shotgun (WGS) entry which is preliminary data.</text>
</comment>
<feature type="transmembrane region" description="Helical" evidence="1">
    <location>
        <begin position="72"/>
        <end position="94"/>
    </location>
</feature>
<proteinExistence type="predicted"/>
<evidence type="ECO:0000313" key="2">
    <source>
        <dbReference type="EMBL" id="TMP82577.1"/>
    </source>
</evidence>
<dbReference type="EMBL" id="PNCM01000010">
    <property type="protein sequence ID" value="TMP82577.1"/>
    <property type="molecule type" value="Genomic_DNA"/>
</dbReference>
<accession>A0A5S3YWU7</accession>
<keyword evidence="1" id="KW-0812">Transmembrane</keyword>
<organism evidence="2 3">
    <name type="scientific">Pseudoalteromonas phenolica</name>
    <dbReference type="NCBI Taxonomy" id="161398"/>
    <lineage>
        <taxon>Bacteria</taxon>
        <taxon>Pseudomonadati</taxon>
        <taxon>Pseudomonadota</taxon>
        <taxon>Gammaproteobacteria</taxon>
        <taxon>Alteromonadales</taxon>
        <taxon>Pseudoalteromonadaceae</taxon>
        <taxon>Pseudoalteromonas</taxon>
    </lineage>
</organism>
<feature type="transmembrane region" description="Helical" evidence="1">
    <location>
        <begin position="123"/>
        <end position="150"/>
    </location>
</feature>
<sequence>MTIFYCLYLASFLKLEDGYGNREVIFTQEDVYDKFLGSNIVSVLKFWFFYLFLFLFISLIILKYSLFEGIKLFWIILTIMFCVFVNWKLAVYCVKSLLPHTKFDIDYSEFIKFSDKYDKGEFFLLRCIFILHYFIYWFLFTWGLFNLIWLQDSVPAYWFAPVLVVLISLTILNFIVKNSVRAANK</sequence>
<feature type="transmembrane region" description="Helical" evidence="1">
    <location>
        <begin position="156"/>
        <end position="176"/>
    </location>
</feature>
<reference evidence="2 3" key="1">
    <citation type="submission" date="2017-12" db="EMBL/GenBank/DDBJ databases">
        <authorList>
            <person name="Paulsen S."/>
            <person name="Gram L.K."/>
        </authorList>
    </citation>
    <scope>NUCLEOTIDE SEQUENCE [LARGE SCALE GENOMIC DNA]</scope>
    <source>
        <strain evidence="2 3">S1189</strain>
    </source>
</reference>
<keyword evidence="1" id="KW-1133">Transmembrane helix</keyword>
<feature type="transmembrane region" description="Helical" evidence="1">
    <location>
        <begin position="46"/>
        <end position="66"/>
    </location>
</feature>
<protein>
    <submittedName>
        <fullName evidence="2">Uncharacterized protein</fullName>
    </submittedName>
</protein>
<reference evidence="3" key="2">
    <citation type="submission" date="2019-06" db="EMBL/GenBank/DDBJ databases">
        <title>Co-occurence of chitin degradation, pigmentation and bioactivity in marine Pseudoalteromonas.</title>
        <authorList>
            <person name="Sonnenschein E.C."/>
            <person name="Bech P.K."/>
        </authorList>
    </citation>
    <scope>NUCLEOTIDE SEQUENCE [LARGE SCALE GENOMIC DNA]</scope>
    <source>
        <strain evidence="3">S1189</strain>
    </source>
</reference>
<name>A0A5S3YWU7_9GAMM</name>